<dbReference type="OrthoDB" id="2406278at2759"/>
<gene>
    <name evidence="1" type="ORF">AGERDE_LOCUS10871</name>
</gene>
<name>A0A9N9DJH1_9GLOM</name>
<keyword evidence="2" id="KW-1185">Reference proteome</keyword>
<protein>
    <submittedName>
        <fullName evidence="1">5649_t:CDS:1</fullName>
    </submittedName>
</protein>
<organism evidence="1 2">
    <name type="scientific">Ambispora gerdemannii</name>
    <dbReference type="NCBI Taxonomy" id="144530"/>
    <lineage>
        <taxon>Eukaryota</taxon>
        <taxon>Fungi</taxon>
        <taxon>Fungi incertae sedis</taxon>
        <taxon>Mucoromycota</taxon>
        <taxon>Glomeromycotina</taxon>
        <taxon>Glomeromycetes</taxon>
        <taxon>Archaeosporales</taxon>
        <taxon>Ambisporaceae</taxon>
        <taxon>Ambispora</taxon>
    </lineage>
</organism>
<dbReference type="AlphaFoldDB" id="A0A9N9DJH1"/>
<proteinExistence type="predicted"/>
<dbReference type="Proteomes" id="UP000789831">
    <property type="component" value="Unassembled WGS sequence"/>
</dbReference>
<evidence type="ECO:0000313" key="2">
    <source>
        <dbReference type="Proteomes" id="UP000789831"/>
    </source>
</evidence>
<dbReference type="Gene3D" id="3.40.960.10">
    <property type="entry name" value="VSR Endonuclease"/>
    <property type="match status" value="1"/>
</dbReference>
<evidence type="ECO:0000313" key="1">
    <source>
        <dbReference type="EMBL" id="CAG8638619.1"/>
    </source>
</evidence>
<accession>A0A9N9DJH1</accession>
<dbReference type="EMBL" id="CAJVPL010003801">
    <property type="protein sequence ID" value="CAG8638619.1"/>
    <property type="molecule type" value="Genomic_DNA"/>
</dbReference>
<reference evidence="1" key="1">
    <citation type="submission" date="2021-06" db="EMBL/GenBank/DDBJ databases">
        <authorList>
            <person name="Kallberg Y."/>
            <person name="Tangrot J."/>
            <person name="Rosling A."/>
        </authorList>
    </citation>
    <scope>NUCLEOTIDE SEQUENCE</scope>
    <source>
        <strain evidence="1">MT106</strain>
    </source>
</reference>
<sequence>TSIAELKIGLQYPILFERIEATILKLETRNAKIKPIIEEFAKKSESKKNRKFQEKCILITQILLNEEPIVESRPSFLNGLELDAFFQKCQIALEIQGAQHRLHSTSWYKDVKKLEDIVNCDRKKRYICQDNGIFLLEVWYDEKPEIVIPKRIQKIKGFVNQPFRTFDL</sequence>
<comment type="caution">
    <text evidence="1">The sequence shown here is derived from an EMBL/GenBank/DDBJ whole genome shotgun (WGS) entry which is preliminary data.</text>
</comment>
<feature type="non-terminal residue" evidence="1">
    <location>
        <position position="1"/>
    </location>
</feature>